<protein>
    <submittedName>
        <fullName evidence="3">PspC domain-containing protein</fullName>
    </submittedName>
</protein>
<gene>
    <name evidence="3" type="ORF">H6P80_05590</name>
</gene>
<feature type="domain" description="Phage shock protein PspC N-terminal" evidence="2">
    <location>
        <begin position="11"/>
        <end position="60"/>
    </location>
</feature>
<comment type="caution">
    <text evidence="3">The sequence shown here is derived from an EMBL/GenBank/DDBJ whole genome shotgun (WGS) entry which is preliminary data.</text>
</comment>
<keyword evidence="1" id="KW-1133">Transmembrane helix</keyword>
<evidence type="ECO:0000256" key="1">
    <source>
        <dbReference type="SAM" id="Phobius"/>
    </source>
</evidence>
<keyword evidence="1" id="KW-0472">Membrane</keyword>
<reference evidence="3 4" key="1">
    <citation type="submission" date="2020-08" db="EMBL/GenBank/DDBJ databases">
        <title>Draft genome sequence of Parasphingopyxis sp. GrpM-11.</title>
        <authorList>
            <person name="Oh J."/>
            <person name="Roh D.-H."/>
        </authorList>
    </citation>
    <scope>NUCLEOTIDE SEQUENCE [LARGE SCALE GENOMIC DNA]</scope>
    <source>
        <strain evidence="3 4">GrpM-11</strain>
    </source>
</reference>
<name>A0A842HVU8_9SPHN</name>
<accession>A0A842HVU8</accession>
<organism evidence="3 4">
    <name type="scientific">Parasphingopyxis marina</name>
    <dbReference type="NCBI Taxonomy" id="2761622"/>
    <lineage>
        <taxon>Bacteria</taxon>
        <taxon>Pseudomonadati</taxon>
        <taxon>Pseudomonadota</taxon>
        <taxon>Alphaproteobacteria</taxon>
        <taxon>Sphingomonadales</taxon>
        <taxon>Sphingomonadaceae</taxon>
        <taxon>Parasphingopyxis</taxon>
    </lineage>
</organism>
<dbReference type="RefSeq" id="WP_185800323.1">
    <property type="nucleotide sequence ID" value="NZ_JACJVJ010000001.1"/>
</dbReference>
<evidence type="ECO:0000313" key="4">
    <source>
        <dbReference type="Proteomes" id="UP000564378"/>
    </source>
</evidence>
<dbReference type="Pfam" id="PF04024">
    <property type="entry name" value="PspC"/>
    <property type="match status" value="1"/>
</dbReference>
<dbReference type="Proteomes" id="UP000564378">
    <property type="component" value="Unassembled WGS sequence"/>
</dbReference>
<feature type="transmembrane region" description="Helical" evidence="1">
    <location>
        <begin position="39"/>
        <end position="61"/>
    </location>
</feature>
<dbReference type="InterPro" id="IPR007168">
    <property type="entry name" value="Phageshock_PspC_N"/>
</dbReference>
<keyword evidence="4" id="KW-1185">Reference proteome</keyword>
<dbReference type="EMBL" id="JACJVJ010000001">
    <property type="protein sequence ID" value="MBC2777092.1"/>
    <property type="molecule type" value="Genomic_DNA"/>
</dbReference>
<keyword evidence="1" id="KW-0812">Transmembrane</keyword>
<feature type="transmembrane region" description="Helical" evidence="1">
    <location>
        <begin position="16"/>
        <end position="33"/>
    </location>
</feature>
<sequence length="107" mass="12229">MRYQERNAVVRQDRKLLGVCSAVANTMGVNALWVRIATIALTLFVTAWTIPVYLVTAWIMARGRANRRAAHRSSSRHIGYERRYVSDADRLIAQRDTALSREIDALR</sequence>
<evidence type="ECO:0000259" key="2">
    <source>
        <dbReference type="Pfam" id="PF04024"/>
    </source>
</evidence>
<proteinExistence type="predicted"/>
<evidence type="ECO:0000313" key="3">
    <source>
        <dbReference type="EMBL" id="MBC2777092.1"/>
    </source>
</evidence>
<dbReference type="AlphaFoldDB" id="A0A842HVU8"/>